<dbReference type="CDD" id="cd01647">
    <property type="entry name" value="RT_LTR"/>
    <property type="match status" value="1"/>
</dbReference>
<keyword evidence="8" id="KW-0695">RNA-directed DNA polymerase</keyword>
<dbReference type="SUPFAM" id="SSF53098">
    <property type="entry name" value="Ribonuclease H-like"/>
    <property type="match status" value="1"/>
</dbReference>
<dbReference type="SUPFAM" id="SSF56672">
    <property type="entry name" value="DNA/RNA polymerases"/>
    <property type="match status" value="1"/>
</dbReference>
<dbReference type="Pfam" id="PF00665">
    <property type="entry name" value="rve"/>
    <property type="match status" value="1"/>
</dbReference>
<evidence type="ECO:0000256" key="1">
    <source>
        <dbReference type="ARBA" id="ARBA00010879"/>
    </source>
</evidence>
<dbReference type="InterPro" id="IPR001584">
    <property type="entry name" value="Integrase_cat-core"/>
</dbReference>
<dbReference type="PROSITE" id="PS50878">
    <property type="entry name" value="RT_POL"/>
    <property type="match status" value="1"/>
</dbReference>
<dbReference type="InterPro" id="IPR050951">
    <property type="entry name" value="Retrovirus_Pol_polyprotein"/>
</dbReference>
<dbReference type="EC" id="3.1.26.4" evidence="2"/>
<name>A0A8C2EQ68_CYPCA</name>
<dbReference type="InterPro" id="IPR043502">
    <property type="entry name" value="DNA/RNA_pol_sf"/>
</dbReference>
<dbReference type="InterPro" id="IPR041588">
    <property type="entry name" value="Integrase_H2C2"/>
</dbReference>
<feature type="compositionally biased region" description="Polar residues" evidence="10">
    <location>
        <begin position="910"/>
        <end position="926"/>
    </location>
</feature>
<evidence type="ECO:0000256" key="7">
    <source>
        <dbReference type="ARBA" id="ARBA00022801"/>
    </source>
</evidence>
<evidence type="ECO:0000256" key="4">
    <source>
        <dbReference type="ARBA" id="ARBA00022695"/>
    </source>
</evidence>
<reference evidence="13" key="1">
    <citation type="submission" date="2025-08" db="UniProtKB">
        <authorList>
            <consortium name="Ensembl"/>
        </authorList>
    </citation>
    <scope>IDENTIFICATION</scope>
</reference>
<dbReference type="PROSITE" id="PS50994">
    <property type="entry name" value="INTEGRASE"/>
    <property type="match status" value="1"/>
</dbReference>
<feature type="compositionally biased region" description="Basic and acidic residues" evidence="10">
    <location>
        <begin position="894"/>
        <end position="907"/>
    </location>
</feature>
<keyword evidence="5" id="KW-0540">Nuclease</keyword>
<dbReference type="GO" id="GO:0003964">
    <property type="term" value="F:RNA-directed DNA polymerase activity"/>
    <property type="evidence" value="ECO:0007669"/>
    <property type="project" value="UniProtKB-KW"/>
</dbReference>
<dbReference type="InterPro" id="IPR012337">
    <property type="entry name" value="RNaseH-like_sf"/>
</dbReference>
<evidence type="ECO:0000259" key="12">
    <source>
        <dbReference type="PROSITE" id="PS50994"/>
    </source>
</evidence>
<feature type="region of interest" description="Disordered" evidence="10">
    <location>
        <begin position="890"/>
        <end position="933"/>
    </location>
</feature>
<feature type="domain" description="Reverse transcriptase" evidence="11">
    <location>
        <begin position="82"/>
        <end position="259"/>
    </location>
</feature>
<dbReference type="FunFam" id="3.10.20.370:FF:000001">
    <property type="entry name" value="Retrovirus-related Pol polyprotein from transposon 17.6-like protein"/>
    <property type="match status" value="1"/>
</dbReference>
<dbReference type="Gene3D" id="1.10.340.70">
    <property type="match status" value="1"/>
</dbReference>
<dbReference type="Gene3D" id="3.30.70.270">
    <property type="match status" value="2"/>
</dbReference>
<evidence type="ECO:0000256" key="8">
    <source>
        <dbReference type="ARBA" id="ARBA00022918"/>
    </source>
</evidence>
<keyword evidence="3" id="KW-0808">Transferase</keyword>
<dbReference type="CDD" id="cd09274">
    <property type="entry name" value="RNase_HI_RT_Ty3"/>
    <property type="match status" value="1"/>
</dbReference>
<evidence type="ECO:0000256" key="10">
    <source>
        <dbReference type="SAM" id="MobiDB-lite"/>
    </source>
</evidence>
<dbReference type="InterPro" id="IPR041373">
    <property type="entry name" value="RT_RNaseH"/>
</dbReference>
<evidence type="ECO:0000259" key="11">
    <source>
        <dbReference type="PROSITE" id="PS50878"/>
    </source>
</evidence>
<evidence type="ECO:0000256" key="2">
    <source>
        <dbReference type="ARBA" id="ARBA00012180"/>
    </source>
</evidence>
<dbReference type="Ensembl" id="ENSCCRT00020049139.1">
    <property type="protein sequence ID" value="ENSCCRP00020045064.1"/>
    <property type="gene ID" value="ENSCCRG00020020022.1"/>
</dbReference>
<evidence type="ECO:0000256" key="5">
    <source>
        <dbReference type="ARBA" id="ARBA00022722"/>
    </source>
</evidence>
<proteinExistence type="inferred from homology"/>
<dbReference type="InterPro" id="IPR043128">
    <property type="entry name" value="Rev_trsase/Diguanyl_cyclase"/>
</dbReference>
<protein>
    <recommendedName>
        <fullName evidence="9">Gypsy retrotransposon integrase-like protein 1</fullName>
        <ecNumber evidence="2">3.1.26.4</ecNumber>
    </recommendedName>
</protein>
<keyword evidence="4" id="KW-0548">Nucleotidyltransferase</keyword>
<accession>A0A8C2EQ68</accession>
<dbReference type="PANTHER" id="PTHR37984:SF7">
    <property type="entry name" value="INTEGRASE CATALYTIC DOMAIN-CONTAINING PROTEIN"/>
    <property type="match status" value="1"/>
</dbReference>
<dbReference type="PANTHER" id="PTHR37984">
    <property type="entry name" value="PROTEIN CBG26694"/>
    <property type="match status" value="1"/>
</dbReference>
<dbReference type="FunFam" id="1.10.340.70:FF:000003">
    <property type="entry name" value="Protein CBG25708"/>
    <property type="match status" value="1"/>
</dbReference>
<dbReference type="GO" id="GO:0003676">
    <property type="term" value="F:nucleic acid binding"/>
    <property type="evidence" value="ECO:0007669"/>
    <property type="project" value="InterPro"/>
</dbReference>
<evidence type="ECO:0000313" key="13">
    <source>
        <dbReference type="Ensembl" id="ENSCCRP00020045064.1"/>
    </source>
</evidence>
<dbReference type="Pfam" id="PF17921">
    <property type="entry name" value="Integrase_H2C2"/>
    <property type="match status" value="1"/>
</dbReference>
<evidence type="ECO:0000256" key="3">
    <source>
        <dbReference type="ARBA" id="ARBA00022679"/>
    </source>
</evidence>
<dbReference type="FunFam" id="3.30.70.270:FF:000063">
    <property type="entry name" value="Zinc knuckle domaincontaining protein"/>
    <property type="match status" value="1"/>
</dbReference>
<keyword evidence="7" id="KW-0378">Hydrolase</keyword>
<dbReference type="Gene3D" id="3.10.10.10">
    <property type="entry name" value="HIV Type 1 Reverse Transcriptase, subunit A, domain 1"/>
    <property type="match status" value="1"/>
</dbReference>
<dbReference type="GO" id="GO:0004523">
    <property type="term" value="F:RNA-DNA hybrid ribonuclease activity"/>
    <property type="evidence" value="ECO:0007669"/>
    <property type="project" value="UniProtKB-EC"/>
</dbReference>
<dbReference type="Pfam" id="PF00078">
    <property type="entry name" value="RVT_1"/>
    <property type="match status" value="1"/>
</dbReference>
<dbReference type="FunFam" id="3.30.420.10:FF:000063">
    <property type="entry name" value="Retrovirus-related Pol polyprotein from transposon 297-like Protein"/>
    <property type="match status" value="1"/>
</dbReference>
<comment type="similarity">
    <text evidence="1">Belongs to the beta type-B retroviral polymerase family. HERV class-II K(HML-2) pol subfamily.</text>
</comment>
<dbReference type="Pfam" id="PF17917">
    <property type="entry name" value="RT_RNaseH"/>
    <property type="match status" value="1"/>
</dbReference>
<evidence type="ECO:0000313" key="14">
    <source>
        <dbReference type="Proteomes" id="UP000694701"/>
    </source>
</evidence>
<evidence type="ECO:0000256" key="6">
    <source>
        <dbReference type="ARBA" id="ARBA00022759"/>
    </source>
</evidence>
<sequence>MSERENKGHGERQTKVSTYQQIKGIKELKEQYPDQFDKIGSFSGTAKLILKESANPFIDPPRKCSIHIKDKLQDELNRLVDQGVLRKVEEHTDWCSSLAFSTKKDGSLRICLDPQKLNASLKRCPHKIPTVEELNPKFANAKVFSKLDAKAGYWSIHLEEESQTLTTFRTPFGRYCWRRLPFGLSVSQDLFQAKMDQILEGLHGVISIADDVAVCGVDEEDHDRNLTSLMERAVETGLVFNSDKCIIKQQSISFFGNLYTDKGIRPDPAKIHDIQKMPTPQNKDDLHRFMGMLNYLSPYIPKFADKAHNLRGLLKSDSPWVWDTDYQKCFDDLKATVTIDACLKYYNPAATLTLEVDASQKGIGVALVQDNRPIAFGSKTLTECQSRYSNIEREMLAIVYGMQRYHIYLYGKSFVVVTDHKPLVTICTKPLHAAPPRLQRMLIKTQGYNYSIVYRPGCQMILADTLSRLPNPENNEDIELDERIDGLDTEFEDPEHHTVAIVNFSPNKQESLRMETAKDPKLSALKEIIHQGWPDRIQDLPKDLRSYWPFRDELAIEAGVVFKGRQVLIPESMTSDILTQLHAAHQGIEKTRRLARESVYWTKINTDIEKMCRSCSTCAEHQDAQPKEPLIPHKTPTKPWQYLASDLFEIHGHQYLLTVDRYSKYPLVDEMPIPVSSHAVAQKMQCYMSLFGRPDEIMRDNGPQYTGQPFRKFVSDWGIEHITSSPHYPKSNGFIERHVRHIKSIIKKTIQHKGDVQVALMQVRATPTDGDLPSPAELLLGRPITTLLPSHADPGKLEHRQHLEKRITRMKTHHDQCSGRDLPPLFRGQSVRVLDKERKTWHPGTVVERCKEPRSYLIQTPNGNTVRRTRSQLREMYVTHTQKIQKKVQFAETPQKDEVEQSHKNPVENKITQPLDTKTDNTGTETRPTRTRSGRVIIKPAQYKDFV</sequence>
<feature type="domain" description="Integrase catalytic" evidence="12">
    <location>
        <begin position="635"/>
        <end position="802"/>
    </location>
</feature>
<organism evidence="13 14">
    <name type="scientific">Cyprinus carpio</name>
    <name type="common">Common carp</name>
    <dbReference type="NCBI Taxonomy" id="7962"/>
    <lineage>
        <taxon>Eukaryota</taxon>
        <taxon>Metazoa</taxon>
        <taxon>Chordata</taxon>
        <taxon>Craniata</taxon>
        <taxon>Vertebrata</taxon>
        <taxon>Euteleostomi</taxon>
        <taxon>Actinopterygii</taxon>
        <taxon>Neopterygii</taxon>
        <taxon>Teleostei</taxon>
        <taxon>Ostariophysi</taxon>
        <taxon>Cypriniformes</taxon>
        <taxon>Cyprinidae</taxon>
        <taxon>Cyprininae</taxon>
        <taxon>Cyprinus</taxon>
    </lineage>
</organism>
<keyword evidence="6" id="KW-0255">Endonuclease</keyword>
<dbReference type="InterPro" id="IPR036397">
    <property type="entry name" value="RNaseH_sf"/>
</dbReference>
<evidence type="ECO:0000256" key="9">
    <source>
        <dbReference type="ARBA" id="ARBA00039658"/>
    </source>
</evidence>
<dbReference type="Gene3D" id="3.30.420.10">
    <property type="entry name" value="Ribonuclease H-like superfamily/Ribonuclease H"/>
    <property type="match status" value="1"/>
</dbReference>
<dbReference type="InterPro" id="IPR000477">
    <property type="entry name" value="RT_dom"/>
</dbReference>
<dbReference type="GO" id="GO:0015074">
    <property type="term" value="P:DNA integration"/>
    <property type="evidence" value="ECO:0007669"/>
    <property type="project" value="InterPro"/>
</dbReference>
<dbReference type="AlphaFoldDB" id="A0A8C2EQ68"/>
<dbReference type="Proteomes" id="UP000694701">
    <property type="component" value="Unplaced"/>
</dbReference>